<comment type="caution">
    <text evidence="1">The sequence shown here is derived from an EMBL/GenBank/DDBJ whole genome shotgun (WGS) entry which is preliminary data.</text>
</comment>
<proteinExistence type="predicted"/>
<dbReference type="EMBL" id="NHYE01004989">
    <property type="protein sequence ID" value="PPQ79762.1"/>
    <property type="molecule type" value="Genomic_DNA"/>
</dbReference>
<dbReference type="AlphaFoldDB" id="A0A409WMQ1"/>
<keyword evidence="2" id="KW-1185">Reference proteome</keyword>
<reference evidence="1 2" key="1">
    <citation type="journal article" date="2018" name="Evol. Lett.">
        <title>Horizontal gene cluster transfer increased hallucinogenic mushroom diversity.</title>
        <authorList>
            <person name="Reynolds H.T."/>
            <person name="Vijayakumar V."/>
            <person name="Gluck-Thaler E."/>
            <person name="Korotkin H.B."/>
            <person name="Matheny P.B."/>
            <person name="Slot J.C."/>
        </authorList>
    </citation>
    <scope>NUCLEOTIDE SEQUENCE [LARGE SCALE GENOMIC DNA]</scope>
    <source>
        <strain evidence="1 2">SRW20</strain>
    </source>
</reference>
<name>A0A409WMQ1_9AGAR</name>
<evidence type="ECO:0000313" key="2">
    <source>
        <dbReference type="Proteomes" id="UP000284706"/>
    </source>
</evidence>
<evidence type="ECO:0000313" key="1">
    <source>
        <dbReference type="EMBL" id="PPQ79762.1"/>
    </source>
</evidence>
<accession>A0A409WMQ1</accession>
<dbReference type="Proteomes" id="UP000284706">
    <property type="component" value="Unassembled WGS sequence"/>
</dbReference>
<gene>
    <name evidence="1" type="ORF">CVT26_012314</name>
</gene>
<dbReference type="InParanoid" id="A0A409WMQ1"/>
<protein>
    <submittedName>
        <fullName evidence="1">Uncharacterized protein</fullName>
    </submittedName>
</protein>
<organism evidence="1 2">
    <name type="scientific">Gymnopilus dilepis</name>
    <dbReference type="NCBI Taxonomy" id="231916"/>
    <lineage>
        <taxon>Eukaryota</taxon>
        <taxon>Fungi</taxon>
        <taxon>Dikarya</taxon>
        <taxon>Basidiomycota</taxon>
        <taxon>Agaricomycotina</taxon>
        <taxon>Agaricomycetes</taxon>
        <taxon>Agaricomycetidae</taxon>
        <taxon>Agaricales</taxon>
        <taxon>Agaricineae</taxon>
        <taxon>Hymenogastraceae</taxon>
        <taxon>Gymnopilus</taxon>
    </lineage>
</organism>
<sequence length="66" mass="7459">MSTSSRTSQGKSFKILPYKQSFSETFHLMRVPFSEVAPGSRGTNTIGHLKITHLSQQEHQTSKEHN</sequence>